<keyword evidence="3" id="KW-1185">Reference proteome</keyword>
<feature type="compositionally biased region" description="Basic and acidic residues" evidence="1">
    <location>
        <begin position="19"/>
        <end position="28"/>
    </location>
</feature>
<feature type="region of interest" description="Disordered" evidence="1">
    <location>
        <begin position="1"/>
        <end position="28"/>
    </location>
</feature>
<evidence type="ECO:0000256" key="1">
    <source>
        <dbReference type="SAM" id="MobiDB-lite"/>
    </source>
</evidence>
<accession>A0A371CYF5</accession>
<dbReference type="Proteomes" id="UP000256964">
    <property type="component" value="Unassembled WGS sequence"/>
</dbReference>
<organism evidence="2 3">
    <name type="scientific">Lentinus brumalis</name>
    <dbReference type="NCBI Taxonomy" id="2498619"/>
    <lineage>
        <taxon>Eukaryota</taxon>
        <taxon>Fungi</taxon>
        <taxon>Dikarya</taxon>
        <taxon>Basidiomycota</taxon>
        <taxon>Agaricomycotina</taxon>
        <taxon>Agaricomycetes</taxon>
        <taxon>Polyporales</taxon>
        <taxon>Polyporaceae</taxon>
        <taxon>Lentinus</taxon>
    </lineage>
</organism>
<reference evidence="2 3" key="1">
    <citation type="journal article" date="2018" name="Biotechnol. Biofuels">
        <title>Integrative visual omics of the white-rot fungus Polyporus brumalis exposes the biotechnological potential of its oxidative enzymes for delignifying raw plant biomass.</title>
        <authorList>
            <person name="Miyauchi S."/>
            <person name="Rancon A."/>
            <person name="Drula E."/>
            <person name="Hage H."/>
            <person name="Chaduli D."/>
            <person name="Favel A."/>
            <person name="Grisel S."/>
            <person name="Henrissat B."/>
            <person name="Herpoel-Gimbert I."/>
            <person name="Ruiz-Duenas F.J."/>
            <person name="Chevret D."/>
            <person name="Hainaut M."/>
            <person name="Lin J."/>
            <person name="Wang M."/>
            <person name="Pangilinan J."/>
            <person name="Lipzen A."/>
            <person name="Lesage-Meessen L."/>
            <person name="Navarro D."/>
            <person name="Riley R."/>
            <person name="Grigoriev I.V."/>
            <person name="Zhou S."/>
            <person name="Raouche S."/>
            <person name="Rosso M.N."/>
        </authorList>
    </citation>
    <scope>NUCLEOTIDE SEQUENCE [LARGE SCALE GENOMIC DNA]</scope>
    <source>
        <strain evidence="2 3">BRFM 1820</strain>
    </source>
</reference>
<evidence type="ECO:0000313" key="2">
    <source>
        <dbReference type="EMBL" id="RDX45313.1"/>
    </source>
</evidence>
<dbReference type="EMBL" id="KZ857438">
    <property type="protein sequence ID" value="RDX45313.1"/>
    <property type="molecule type" value="Genomic_DNA"/>
</dbReference>
<evidence type="ECO:0000313" key="3">
    <source>
        <dbReference type="Proteomes" id="UP000256964"/>
    </source>
</evidence>
<dbReference type="AlphaFoldDB" id="A0A371CYF5"/>
<name>A0A371CYF5_9APHY</name>
<proteinExistence type="predicted"/>
<protein>
    <submittedName>
        <fullName evidence="2">Uncharacterized protein</fullName>
    </submittedName>
</protein>
<gene>
    <name evidence="2" type="ORF">OH76DRAFT_1003106</name>
</gene>
<sequence length="120" mass="13240">MPRARRRSVTRPCARWQTRPRESRGCADERISPFAGTRPVVLVWPATDSSDPPGRLRRCPRPRPATQLVCDLQREQALGRPERRASRVRGRAGVRADAFCCSGAFCQAGGALGAHLSAVY</sequence>